<protein>
    <submittedName>
        <fullName evidence="4">Transcriptional regulator</fullName>
    </submittedName>
</protein>
<sequence>MSFTNPIPERLKEARKKAKLSQKALGVRIGMDESSASPRMNQYEKGKHTPDISTLKSIADEFGVPLSYFFCEDEISAELAVNLNKLSETDKQKVLEVTVRLIEESFENSSPKGD</sequence>
<dbReference type="AlphaFoldDB" id="A0A0C2JBI8"/>
<dbReference type="Gene3D" id="1.10.260.40">
    <property type="entry name" value="lambda repressor-like DNA-binding domains"/>
    <property type="match status" value="1"/>
</dbReference>
<dbReference type="InterPro" id="IPR010982">
    <property type="entry name" value="Lambda_DNA-bd_dom_sf"/>
</dbReference>
<evidence type="ECO:0000313" key="5">
    <source>
        <dbReference type="Proteomes" id="UP000031672"/>
    </source>
</evidence>
<evidence type="ECO:0000259" key="3">
    <source>
        <dbReference type="PROSITE" id="PS50943"/>
    </source>
</evidence>
<feature type="region of interest" description="Disordered" evidence="2">
    <location>
        <begin position="30"/>
        <end position="50"/>
    </location>
</feature>
<evidence type="ECO:0000256" key="2">
    <source>
        <dbReference type="SAM" id="MobiDB-lite"/>
    </source>
</evidence>
<keyword evidence="1" id="KW-0238">DNA-binding</keyword>
<comment type="caution">
    <text evidence="4">The sequence shown here is derived from an EMBL/GenBank/DDBJ whole genome shotgun (WGS) entry which is preliminary data.</text>
</comment>
<keyword evidence="5" id="KW-1185">Reference proteome</keyword>
<accession>A0A0C2JBI8</accession>
<dbReference type="STRING" id="1461322.OJ16_04270"/>
<dbReference type="GO" id="GO:0003700">
    <property type="term" value="F:DNA-binding transcription factor activity"/>
    <property type="evidence" value="ECO:0007669"/>
    <property type="project" value="TreeGrafter"/>
</dbReference>
<dbReference type="Proteomes" id="UP000031672">
    <property type="component" value="Unassembled WGS sequence"/>
</dbReference>
<dbReference type="RefSeq" id="WP_040987770.1">
    <property type="nucleotide sequence ID" value="NZ_JTKH01000006.1"/>
</dbReference>
<dbReference type="PANTHER" id="PTHR46797:SF1">
    <property type="entry name" value="METHYLPHOSPHONATE SYNTHASE"/>
    <property type="match status" value="1"/>
</dbReference>
<evidence type="ECO:0000256" key="1">
    <source>
        <dbReference type="ARBA" id="ARBA00023125"/>
    </source>
</evidence>
<organism evidence="4 5">
    <name type="scientific">Vibrio renipiscarius</name>
    <dbReference type="NCBI Taxonomy" id="1461322"/>
    <lineage>
        <taxon>Bacteria</taxon>
        <taxon>Pseudomonadati</taxon>
        <taxon>Pseudomonadota</taxon>
        <taxon>Gammaproteobacteria</taxon>
        <taxon>Vibrionales</taxon>
        <taxon>Vibrionaceae</taxon>
        <taxon>Vibrio</taxon>
    </lineage>
</organism>
<dbReference type="InterPro" id="IPR001387">
    <property type="entry name" value="Cro/C1-type_HTH"/>
</dbReference>
<accession>A0A0C2NM32</accession>
<dbReference type="CDD" id="cd00093">
    <property type="entry name" value="HTH_XRE"/>
    <property type="match status" value="1"/>
</dbReference>
<reference evidence="4 5" key="1">
    <citation type="submission" date="2014-11" db="EMBL/GenBank/DDBJ databases">
        <title>Draft Genome Sequence of Vibrio piscirenalis strains CECT 8603T and CECT 8604, two marine Gammaproteobacterium isolated from cultured gilthead sea bream (Sparus aurata).</title>
        <authorList>
            <person name="Arahal D.R."/>
            <person name="Rodrigo-Torres L."/>
            <person name="Lucena T."/>
            <person name="Pujalte M.J."/>
        </authorList>
    </citation>
    <scope>NUCLEOTIDE SEQUENCE [LARGE SCALE GENOMIC DNA]</scope>
    <source>
        <strain evidence="4 5">DCR 1-4-2</strain>
    </source>
</reference>
<dbReference type="SMART" id="SM00530">
    <property type="entry name" value="HTH_XRE"/>
    <property type="match status" value="1"/>
</dbReference>
<gene>
    <name evidence="4" type="ORF">OJ16_04270</name>
</gene>
<dbReference type="PROSITE" id="PS50943">
    <property type="entry name" value="HTH_CROC1"/>
    <property type="match status" value="1"/>
</dbReference>
<dbReference type="OrthoDB" id="6006530at2"/>
<proteinExistence type="predicted"/>
<evidence type="ECO:0000313" key="4">
    <source>
        <dbReference type="EMBL" id="KII80536.1"/>
    </source>
</evidence>
<dbReference type="EMBL" id="JTKH01000006">
    <property type="protein sequence ID" value="KII80536.1"/>
    <property type="molecule type" value="Genomic_DNA"/>
</dbReference>
<dbReference type="GO" id="GO:0003677">
    <property type="term" value="F:DNA binding"/>
    <property type="evidence" value="ECO:0007669"/>
    <property type="project" value="UniProtKB-KW"/>
</dbReference>
<dbReference type="GO" id="GO:0005829">
    <property type="term" value="C:cytosol"/>
    <property type="evidence" value="ECO:0007669"/>
    <property type="project" value="TreeGrafter"/>
</dbReference>
<dbReference type="SUPFAM" id="SSF47413">
    <property type="entry name" value="lambda repressor-like DNA-binding domains"/>
    <property type="match status" value="1"/>
</dbReference>
<dbReference type="Pfam" id="PF01381">
    <property type="entry name" value="HTH_3"/>
    <property type="match status" value="1"/>
</dbReference>
<feature type="domain" description="HTH cro/C1-type" evidence="3">
    <location>
        <begin position="11"/>
        <end position="69"/>
    </location>
</feature>
<dbReference type="InterPro" id="IPR050807">
    <property type="entry name" value="TransReg_Diox_bact_type"/>
</dbReference>
<name>A0A0C2JBI8_9VIBR</name>
<dbReference type="PANTHER" id="PTHR46797">
    <property type="entry name" value="HTH-TYPE TRANSCRIPTIONAL REGULATOR"/>
    <property type="match status" value="1"/>
</dbReference>